<feature type="region of interest" description="Disordered" evidence="6">
    <location>
        <begin position="336"/>
        <end position="372"/>
    </location>
</feature>
<dbReference type="InterPro" id="IPR013154">
    <property type="entry name" value="ADH-like_N"/>
</dbReference>
<dbReference type="InterPro" id="IPR013149">
    <property type="entry name" value="ADH-like_C"/>
</dbReference>
<keyword evidence="4" id="KW-0560">Oxidoreductase</keyword>
<dbReference type="SUPFAM" id="SSF51735">
    <property type="entry name" value="NAD(P)-binding Rossmann-fold domains"/>
    <property type="match status" value="1"/>
</dbReference>
<dbReference type="PROSITE" id="PS00059">
    <property type="entry name" value="ADH_ZINC"/>
    <property type="match status" value="1"/>
</dbReference>
<keyword evidence="10" id="KW-1185">Reference proteome</keyword>
<evidence type="ECO:0000313" key="10">
    <source>
        <dbReference type="Proteomes" id="UP001597063"/>
    </source>
</evidence>
<feature type="domain" description="Alcohol dehydrogenase-like N-terminal" evidence="8">
    <location>
        <begin position="24"/>
        <end position="134"/>
    </location>
</feature>
<evidence type="ECO:0000256" key="4">
    <source>
        <dbReference type="ARBA" id="ARBA00023002"/>
    </source>
</evidence>
<dbReference type="Pfam" id="PF00107">
    <property type="entry name" value="ADH_zinc_N"/>
    <property type="match status" value="1"/>
</dbReference>
<keyword evidence="3 5" id="KW-0862">Zinc</keyword>
<dbReference type="InterPro" id="IPR011032">
    <property type="entry name" value="GroES-like_sf"/>
</dbReference>
<evidence type="ECO:0000256" key="2">
    <source>
        <dbReference type="ARBA" id="ARBA00022723"/>
    </source>
</evidence>
<sequence>MSRAVVVDEPGRWRLARSEPPEPGPGEARVRVAAAGLCGSDRELFDGARPPGFAAYPVVPGHEWSGTVEAVGAGADPGLVGARVVGEGYRGCLVCARCREGAPNLCEAGYDETGFTRPGAFADHLLVPARLLHVLSPGADLRAAALLEPAAVIAAAVRQVAARPGEDVAVVGAGTLGMLALQFLAASSPARLVAVEPRAGRAAAALAAGATEVRSPGDAGDGALAGAFDVVLETAGAAGTARTAVELARRGGRVAITGLPGDPADAVPTALLVTRTVSVATVCGAGPADWAYTVRAFSTGVLRPADLVTHELPLADFAAALKLSAAPEAGKVLLCPGLPGRPDPPEGADLFEDRDLLERPEPTSGRTDGPVA</sequence>
<dbReference type="SUPFAM" id="SSF50129">
    <property type="entry name" value="GroES-like"/>
    <property type="match status" value="1"/>
</dbReference>
<dbReference type="PANTHER" id="PTHR43401:SF2">
    <property type="entry name" value="L-THREONINE 3-DEHYDROGENASE"/>
    <property type="match status" value="1"/>
</dbReference>
<dbReference type="InterPro" id="IPR036291">
    <property type="entry name" value="NAD(P)-bd_dom_sf"/>
</dbReference>
<dbReference type="InterPro" id="IPR002328">
    <property type="entry name" value="ADH_Zn_CS"/>
</dbReference>
<dbReference type="EMBL" id="JBHTGP010000017">
    <property type="protein sequence ID" value="MFD0689328.1"/>
    <property type="molecule type" value="Genomic_DNA"/>
</dbReference>
<evidence type="ECO:0000256" key="1">
    <source>
        <dbReference type="ARBA" id="ARBA00001947"/>
    </source>
</evidence>
<dbReference type="InterPro" id="IPR050129">
    <property type="entry name" value="Zn_alcohol_dh"/>
</dbReference>
<evidence type="ECO:0000256" key="3">
    <source>
        <dbReference type="ARBA" id="ARBA00022833"/>
    </source>
</evidence>
<dbReference type="PANTHER" id="PTHR43401">
    <property type="entry name" value="L-THREONINE 3-DEHYDROGENASE"/>
    <property type="match status" value="1"/>
</dbReference>
<proteinExistence type="inferred from homology"/>
<protein>
    <submittedName>
        <fullName evidence="9">Zinc-binding dehydrogenase</fullName>
    </submittedName>
</protein>
<dbReference type="RefSeq" id="WP_378324630.1">
    <property type="nucleotide sequence ID" value="NZ_JBHTGP010000017.1"/>
</dbReference>
<dbReference type="Pfam" id="PF08240">
    <property type="entry name" value="ADH_N"/>
    <property type="match status" value="1"/>
</dbReference>
<comment type="caution">
    <text evidence="9">The sequence shown here is derived from an EMBL/GenBank/DDBJ whole genome shotgun (WGS) entry which is preliminary data.</text>
</comment>
<feature type="compositionally biased region" description="Basic and acidic residues" evidence="6">
    <location>
        <begin position="9"/>
        <end position="20"/>
    </location>
</feature>
<gene>
    <name evidence="9" type="ORF">ACFQZM_32920</name>
</gene>
<dbReference type="Gene3D" id="3.90.180.10">
    <property type="entry name" value="Medium-chain alcohol dehydrogenases, catalytic domain"/>
    <property type="match status" value="1"/>
</dbReference>
<name>A0ABW2XS52_9ACTN</name>
<evidence type="ECO:0000259" key="8">
    <source>
        <dbReference type="Pfam" id="PF08240"/>
    </source>
</evidence>
<dbReference type="Gene3D" id="3.40.50.720">
    <property type="entry name" value="NAD(P)-binding Rossmann-like Domain"/>
    <property type="match status" value="1"/>
</dbReference>
<dbReference type="Proteomes" id="UP001597063">
    <property type="component" value="Unassembled WGS sequence"/>
</dbReference>
<reference evidence="10" key="1">
    <citation type="journal article" date="2019" name="Int. J. Syst. Evol. Microbiol.">
        <title>The Global Catalogue of Microorganisms (GCM) 10K type strain sequencing project: providing services to taxonomists for standard genome sequencing and annotation.</title>
        <authorList>
            <consortium name="The Broad Institute Genomics Platform"/>
            <consortium name="The Broad Institute Genome Sequencing Center for Infectious Disease"/>
            <person name="Wu L."/>
            <person name="Ma J."/>
        </authorList>
    </citation>
    <scope>NUCLEOTIDE SEQUENCE [LARGE SCALE GENOMIC DNA]</scope>
    <source>
        <strain evidence="10">JCM 9371</strain>
    </source>
</reference>
<feature type="region of interest" description="Disordered" evidence="6">
    <location>
        <begin position="1"/>
        <end position="27"/>
    </location>
</feature>
<feature type="compositionally biased region" description="Basic and acidic residues" evidence="6">
    <location>
        <begin position="351"/>
        <end position="361"/>
    </location>
</feature>
<evidence type="ECO:0000256" key="6">
    <source>
        <dbReference type="SAM" id="MobiDB-lite"/>
    </source>
</evidence>
<keyword evidence="2 5" id="KW-0479">Metal-binding</keyword>
<feature type="domain" description="Alcohol dehydrogenase-like C-terminal" evidence="7">
    <location>
        <begin position="176"/>
        <end position="296"/>
    </location>
</feature>
<accession>A0ABW2XS52</accession>
<organism evidence="9 10">
    <name type="scientific">Actinomadura fibrosa</name>
    <dbReference type="NCBI Taxonomy" id="111802"/>
    <lineage>
        <taxon>Bacteria</taxon>
        <taxon>Bacillati</taxon>
        <taxon>Actinomycetota</taxon>
        <taxon>Actinomycetes</taxon>
        <taxon>Streptosporangiales</taxon>
        <taxon>Thermomonosporaceae</taxon>
        <taxon>Actinomadura</taxon>
    </lineage>
</organism>
<evidence type="ECO:0000259" key="7">
    <source>
        <dbReference type="Pfam" id="PF00107"/>
    </source>
</evidence>
<comment type="similarity">
    <text evidence="5">Belongs to the zinc-containing alcohol dehydrogenase family.</text>
</comment>
<evidence type="ECO:0000256" key="5">
    <source>
        <dbReference type="RuleBase" id="RU361277"/>
    </source>
</evidence>
<comment type="cofactor">
    <cofactor evidence="1 5">
        <name>Zn(2+)</name>
        <dbReference type="ChEBI" id="CHEBI:29105"/>
    </cofactor>
</comment>
<evidence type="ECO:0000313" key="9">
    <source>
        <dbReference type="EMBL" id="MFD0689328.1"/>
    </source>
</evidence>